<accession>A0A6J0L7E9</accession>
<keyword evidence="2" id="KW-1185">Reference proteome</keyword>
<dbReference type="SUPFAM" id="SSF81383">
    <property type="entry name" value="F-box domain"/>
    <property type="match status" value="1"/>
</dbReference>
<evidence type="ECO:0000313" key="2">
    <source>
        <dbReference type="Proteomes" id="UP000504610"/>
    </source>
</evidence>
<dbReference type="Pfam" id="PF13516">
    <property type="entry name" value="LRR_6"/>
    <property type="match status" value="1"/>
</dbReference>
<evidence type="ECO:0000259" key="1">
    <source>
        <dbReference type="PROSITE" id="PS50181"/>
    </source>
</evidence>
<name>A0A6J0L7E9_RAPSA</name>
<proteinExistence type="predicted"/>
<dbReference type="OrthoDB" id="2095648at2759"/>
<dbReference type="Pfam" id="PF12937">
    <property type="entry name" value="F-box-like"/>
    <property type="match status" value="1"/>
</dbReference>
<evidence type="ECO:0000313" key="3">
    <source>
        <dbReference type="RefSeq" id="XP_018455434.2"/>
    </source>
</evidence>
<dbReference type="SMART" id="SM00256">
    <property type="entry name" value="FBOX"/>
    <property type="match status" value="1"/>
</dbReference>
<protein>
    <submittedName>
        <fullName evidence="3">F-box/LRR-repeat protein 23</fullName>
    </submittedName>
</protein>
<dbReference type="AlphaFoldDB" id="A0A6J0L7E9"/>
<dbReference type="InterPro" id="IPR001810">
    <property type="entry name" value="F-box_dom"/>
</dbReference>
<dbReference type="KEGG" id="rsz:108826559"/>
<dbReference type="SUPFAM" id="SSF52047">
    <property type="entry name" value="RNI-like"/>
    <property type="match status" value="1"/>
</dbReference>
<dbReference type="PANTHER" id="PTHR38926">
    <property type="entry name" value="F-BOX DOMAIN CONTAINING PROTEIN, EXPRESSED"/>
    <property type="match status" value="1"/>
</dbReference>
<dbReference type="Proteomes" id="UP000504610">
    <property type="component" value="Chromosome 9"/>
</dbReference>
<reference evidence="3" key="2">
    <citation type="submission" date="2025-08" db="UniProtKB">
        <authorList>
            <consortium name="RefSeq"/>
        </authorList>
    </citation>
    <scope>IDENTIFICATION</scope>
    <source>
        <tissue evidence="3">Leaf</tissue>
    </source>
</reference>
<dbReference type="InterPro" id="IPR032675">
    <property type="entry name" value="LRR_dom_sf"/>
</dbReference>
<dbReference type="Gene3D" id="3.80.10.10">
    <property type="entry name" value="Ribonuclease Inhibitor"/>
    <property type="match status" value="1"/>
</dbReference>
<dbReference type="PROSITE" id="PS50181">
    <property type="entry name" value="FBOX"/>
    <property type="match status" value="1"/>
</dbReference>
<dbReference type="InterPro" id="IPR001611">
    <property type="entry name" value="Leu-rich_rpt"/>
</dbReference>
<dbReference type="RefSeq" id="XP_018455434.2">
    <property type="nucleotide sequence ID" value="XM_018599932.2"/>
</dbReference>
<feature type="domain" description="F-box" evidence="1">
    <location>
        <begin position="29"/>
        <end position="76"/>
    </location>
</feature>
<reference evidence="2" key="1">
    <citation type="journal article" date="2019" name="Database">
        <title>The radish genome database (RadishGD): an integrated information resource for radish genomics.</title>
        <authorList>
            <person name="Yu H.J."/>
            <person name="Baek S."/>
            <person name="Lee Y.J."/>
            <person name="Cho A."/>
            <person name="Mun J.H."/>
        </authorList>
    </citation>
    <scope>NUCLEOTIDE SEQUENCE [LARGE SCALE GENOMIC DNA]</scope>
    <source>
        <strain evidence="2">cv. WK10039</strain>
    </source>
</reference>
<sequence length="290" mass="33147">MMNLRQIDHQTKMASSSLTTLVMKEDGGYGNWADLPSELTSSVLSRLNTVDILENAQKVCTSWRRLCKDPALWRKIDMRNFVVLLKIDIMNREVMCRNAVDRSLGGLLEIDIWNFGTDKLLNYIADRSSNLRILRLAMCDESVTDDGFTKALVKLPLLEELEVSYSELSAESLRVVGHSCPNLTTLKLNQRLELEHWFVNDRDALAIALTMPRLRHLQLVGNKLSNAGLTAILHLCPDLVHLDLRCCYNVQLFGDLETRCLERIKVLRRPYDSTHDFPYFIDFGSSSEDD</sequence>
<gene>
    <name evidence="3" type="primary">LOC108826559</name>
</gene>
<dbReference type="InterPro" id="IPR036047">
    <property type="entry name" value="F-box-like_dom_sf"/>
</dbReference>
<dbReference type="PANTHER" id="PTHR38926:SF29">
    <property type="entry name" value="F-BOX PROTEIN SKIP19-RELATED"/>
    <property type="match status" value="1"/>
</dbReference>
<dbReference type="GeneID" id="108826559"/>
<organism evidence="2 3">
    <name type="scientific">Raphanus sativus</name>
    <name type="common">Radish</name>
    <name type="synonym">Raphanus raphanistrum var. sativus</name>
    <dbReference type="NCBI Taxonomy" id="3726"/>
    <lineage>
        <taxon>Eukaryota</taxon>
        <taxon>Viridiplantae</taxon>
        <taxon>Streptophyta</taxon>
        <taxon>Embryophyta</taxon>
        <taxon>Tracheophyta</taxon>
        <taxon>Spermatophyta</taxon>
        <taxon>Magnoliopsida</taxon>
        <taxon>eudicotyledons</taxon>
        <taxon>Gunneridae</taxon>
        <taxon>Pentapetalae</taxon>
        <taxon>rosids</taxon>
        <taxon>malvids</taxon>
        <taxon>Brassicales</taxon>
        <taxon>Brassicaceae</taxon>
        <taxon>Brassiceae</taxon>
        <taxon>Raphanus</taxon>
    </lineage>
</organism>
<dbReference type="CDD" id="cd22164">
    <property type="entry name" value="F-box_AtSKIP19-like"/>
    <property type="match status" value="1"/>
</dbReference>